<dbReference type="RefSeq" id="WP_011750850.1">
    <property type="nucleotide sequence ID" value="NC_008688.1"/>
</dbReference>
<dbReference type="SUPFAM" id="SSF51905">
    <property type="entry name" value="FAD/NAD(P)-binding domain"/>
    <property type="match status" value="1"/>
</dbReference>
<keyword evidence="3" id="KW-0614">Plasmid</keyword>
<dbReference type="HOGENOM" id="CLU_007884_9_0_5"/>
<accession>A1BAZ7</accession>
<geneLocation type="plasmid" evidence="4">
    <name>pPD1222</name>
</geneLocation>
<dbReference type="PANTHER" id="PTHR13847:SF289">
    <property type="entry name" value="GLYCINE OXIDASE"/>
    <property type="match status" value="1"/>
</dbReference>
<dbReference type="EnsemblBacteria" id="ABL72691">
    <property type="protein sequence ID" value="ABL72691"/>
    <property type="gene ID" value="Pden_4628"/>
</dbReference>
<dbReference type="GO" id="GO:0016491">
    <property type="term" value="F:oxidoreductase activity"/>
    <property type="evidence" value="ECO:0007669"/>
    <property type="project" value="UniProtKB-KW"/>
</dbReference>
<dbReference type="EC" id="1.4.99.1" evidence="3"/>
<reference evidence="4" key="1">
    <citation type="submission" date="2006-12" db="EMBL/GenBank/DDBJ databases">
        <title>Complete sequence of plasmid 1 of Paracoccus denitrificans PD1222.</title>
        <authorList>
            <person name="Copeland A."/>
            <person name="Lucas S."/>
            <person name="Lapidus A."/>
            <person name="Barry K."/>
            <person name="Detter J.C."/>
            <person name="Glavina del Rio T."/>
            <person name="Hammon N."/>
            <person name="Israni S."/>
            <person name="Dalin E."/>
            <person name="Tice H."/>
            <person name="Pitluck S."/>
            <person name="Munk A.C."/>
            <person name="Brettin T."/>
            <person name="Bruce D."/>
            <person name="Han C."/>
            <person name="Tapia R."/>
            <person name="Gilna P."/>
            <person name="Schmutz J."/>
            <person name="Larimer F."/>
            <person name="Land M."/>
            <person name="Hauser L."/>
            <person name="Kyrpides N."/>
            <person name="Lykidis A."/>
            <person name="Spiro S."/>
            <person name="Richardson D.J."/>
            <person name="Moir J.W.B."/>
            <person name="Ferguson S.J."/>
            <person name="van Spanning R.J.M."/>
            <person name="Richardson P."/>
        </authorList>
    </citation>
    <scope>NUCLEOTIDE SEQUENCE [LARGE SCALE GENOMIC DNA]</scope>
    <source>
        <strain evidence="4">Pd 1222</strain>
        <plasmid evidence="4">pPD1222</plasmid>
    </source>
</reference>
<dbReference type="InterPro" id="IPR036188">
    <property type="entry name" value="FAD/NAD-bd_sf"/>
</dbReference>
<dbReference type="EMBL" id="CP000491">
    <property type="protein sequence ID" value="ABL72691.1"/>
    <property type="molecule type" value="Genomic_DNA"/>
</dbReference>
<sequence length="412" mass="44245">MNEALVIGAGIVGVSTALALQERGWTVTVIDRKEPGCETSFGNAGILQREAVAPYAMPLGPGFLLGVLLGRRNDVRARWRELAWQAGALVRYGFHSTPARHALLSAAYESLIRTSLAAHRDFIDASGAGSLVRRTGYREYFRNPRVFEAAARRSKEMAARHGLNLAVMDAAALQAAEPAITEPGAGAIHWLDPWSVSNPGRLTTAYAAALVARGGHIVGAEVTAIRATATGWTAKTAGRDWSAPHLVLAAGPWTPRLLAGLQIRVPMVYKRGYHRHYTAPVPLNVPMLDTDHGYVATPVEQGLRITTGAHLARLHLPPDYAQLASAETAARGILDIGRADEIQPWTGTRPCLPDMIPLIGESTRLPRLWVNFGHGHQGLTLGPASGRHLAALMSSEPPATAPEPFLPARYGF</sequence>
<dbReference type="KEGG" id="pde:Pden_4628"/>
<dbReference type="AlphaFoldDB" id="A1BAZ7"/>
<gene>
    <name evidence="3" type="ordered locus">Pden_4628</name>
</gene>
<evidence type="ECO:0000313" key="4">
    <source>
        <dbReference type="Proteomes" id="UP000000361"/>
    </source>
</evidence>
<dbReference type="PANTHER" id="PTHR13847">
    <property type="entry name" value="SARCOSINE DEHYDROGENASE-RELATED"/>
    <property type="match status" value="1"/>
</dbReference>
<evidence type="ECO:0000313" key="3">
    <source>
        <dbReference type="EMBL" id="ABL72691.1"/>
    </source>
</evidence>
<protein>
    <submittedName>
        <fullName evidence="3">D-amino-acid dehydrogenase</fullName>
        <ecNumber evidence="3">1.4.99.1</ecNumber>
    </submittedName>
</protein>
<proteinExistence type="predicted"/>
<dbReference type="InterPro" id="IPR006076">
    <property type="entry name" value="FAD-dep_OxRdtase"/>
</dbReference>
<dbReference type="Gene3D" id="3.30.9.10">
    <property type="entry name" value="D-Amino Acid Oxidase, subunit A, domain 2"/>
    <property type="match status" value="1"/>
</dbReference>
<keyword evidence="1 3" id="KW-0560">Oxidoreductase</keyword>
<dbReference type="OrthoDB" id="9805337at2"/>
<dbReference type="Pfam" id="PF01266">
    <property type="entry name" value="DAO"/>
    <property type="match status" value="1"/>
</dbReference>
<dbReference type="SUPFAM" id="SSF54373">
    <property type="entry name" value="FAD-linked reductases, C-terminal domain"/>
    <property type="match status" value="1"/>
</dbReference>
<keyword evidence="4" id="KW-1185">Reference proteome</keyword>
<evidence type="ECO:0000256" key="1">
    <source>
        <dbReference type="ARBA" id="ARBA00023002"/>
    </source>
</evidence>
<dbReference type="GO" id="GO:0005737">
    <property type="term" value="C:cytoplasm"/>
    <property type="evidence" value="ECO:0007669"/>
    <property type="project" value="TreeGrafter"/>
</dbReference>
<name>A1BAZ7_PARDP</name>
<organism evidence="3 4">
    <name type="scientific">Paracoccus denitrificans (strain Pd 1222)</name>
    <dbReference type="NCBI Taxonomy" id="318586"/>
    <lineage>
        <taxon>Bacteria</taxon>
        <taxon>Pseudomonadati</taxon>
        <taxon>Pseudomonadota</taxon>
        <taxon>Alphaproteobacteria</taxon>
        <taxon>Rhodobacterales</taxon>
        <taxon>Paracoccaceae</taxon>
        <taxon>Paracoccus</taxon>
    </lineage>
</organism>
<evidence type="ECO:0000259" key="2">
    <source>
        <dbReference type="Pfam" id="PF01266"/>
    </source>
</evidence>
<dbReference type="Proteomes" id="UP000000361">
    <property type="component" value="Chromosome 1"/>
</dbReference>
<dbReference type="eggNOG" id="COG0665">
    <property type="taxonomic scope" value="Bacteria"/>
</dbReference>
<dbReference type="Gene3D" id="3.50.50.60">
    <property type="entry name" value="FAD/NAD(P)-binding domain"/>
    <property type="match status" value="2"/>
</dbReference>
<feature type="domain" description="FAD dependent oxidoreductase" evidence="2">
    <location>
        <begin position="4"/>
        <end position="392"/>
    </location>
</feature>
<dbReference type="GeneID" id="93454654"/>